<dbReference type="STRING" id="1382522.W6MKS3"/>
<dbReference type="HOGENOM" id="CLU_012487_1_0_1"/>
<protein>
    <recommendedName>
        <fullName evidence="2">SUI1 domain-containing protein</fullName>
    </recommendedName>
</protein>
<name>W6MKS3_9ASCO</name>
<dbReference type="SUPFAM" id="SSF47592">
    <property type="entry name" value="SWIB/MDM2 domain"/>
    <property type="match status" value="1"/>
</dbReference>
<evidence type="ECO:0000256" key="1">
    <source>
        <dbReference type="SAM" id="MobiDB-lite"/>
    </source>
</evidence>
<dbReference type="InterPro" id="IPR036885">
    <property type="entry name" value="SWIB_MDM2_dom_sf"/>
</dbReference>
<dbReference type="Proteomes" id="UP000019384">
    <property type="component" value="Unassembled WGS sequence"/>
</dbReference>
<feature type="region of interest" description="Disordered" evidence="1">
    <location>
        <begin position="235"/>
        <end position="259"/>
    </location>
</feature>
<dbReference type="GO" id="GO:0001731">
    <property type="term" value="P:formation of translation preinitiation complex"/>
    <property type="evidence" value="ECO:0007669"/>
    <property type="project" value="InterPro"/>
</dbReference>
<dbReference type="GO" id="GO:0003723">
    <property type="term" value="F:RNA binding"/>
    <property type="evidence" value="ECO:0007669"/>
    <property type="project" value="EnsemblFungi"/>
</dbReference>
<dbReference type="PANTHER" id="PTHR12217">
    <property type="entry name" value="EUKARYOTIC TRANSLATION INITIATION FACTOR 2D"/>
    <property type="match status" value="1"/>
</dbReference>
<dbReference type="GO" id="GO:0003743">
    <property type="term" value="F:translation initiation factor activity"/>
    <property type="evidence" value="ECO:0007669"/>
    <property type="project" value="InterPro"/>
</dbReference>
<reference evidence="3" key="2">
    <citation type="submission" date="2014-02" db="EMBL/GenBank/DDBJ databases">
        <title>Complete DNA sequence of /Kuraishia capsulata/ illustrates novel genomic features among budding yeasts (/Saccharomycotina/).</title>
        <authorList>
            <person name="Morales L."/>
            <person name="Noel B."/>
            <person name="Porcel B."/>
            <person name="Marcet-Houben M."/>
            <person name="Hullo M-F."/>
            <person name="Sacerdot C."/>
            <person name="Tekaia F."/>
            <person name="Leh-Louis V."/>
            <person name="Despons L."/>
            <person name="Khanna V."/>
            <person name="Aury J-M."/>
            <person name="Barbe V."/>
            <person name="Couloux A."/>
            <person name="Labadie K."/>
            <person name="Pelletier E."/>
            <person name="Souciet J-L."/>
            <person name="Boekhout T."/>
            <person name="Gabaldon T."/>
            <person name="Wincker P."/>
            <person name="Dujon B."/>
        </authorList>
    </citation>
    <scope>NUCLEOTIDE SEQUENCE</scope>
    <source>
        <strain evidence="3">CBS 1993</strain>
    </source>
</reference>
<dbReference type="InterPro" id="IPR058886">
    <property type="entry name" value="SWIB_eIF2D"/>
</dbReference>
<dbReference type="Pfam" id="PF26291">
    <property type="entry name" value="SWIB_eIF2D"/>
    <property type="match status" value="1"/>
</dbReference>
<dbReference type="AlphaFoldDB" id="W6MKS3"/>
<dbReference type="CDD" id="cd21156">
    <property type="entry name" value="PUA_eIF2d-like"/>
    <property type="match status" value="1"/>
</dbReference>
<organism evidence="3 4">
    <name type="scientific">Kuraishia capsulata CBS 1993</name>
    <dbReference type="NCBI Taxonomy" id="1382522"/>
    <lineage>
        <taxon>Eukaryota</taxon>
        <taxon>Fungi</taxon>
        <taxon>Dikarya</taxon>
        <taxon>Ascomycota</taxon>
        <taxon>Saccharomycotina</taxon>
        <taxon>Pichiomycetes</taxon>
        <taxon>Pichiales</taxon>
        <taxon>Pichiaceae</taxon>
        <taxon>Kuraishia</taxon>
    </lineage>
</organism>
<dbReference type="CDD" id="cd11608">
    <property type="entry name" value="eIF2D_C"/>
    <property type="match status" value="1"/>
</dbReference>
<gene>
    <name evidence="3" type="ORF">KUCA_T00001326001</name>
</gene>
<evidence type="ECO:0000259" key="2">
    <source>
        <dbReference type="PROSITE" id="PS50296"/>
    </source>
</evidence>
<dbReference type="OrthoDB" id="199771at2759"/>
<dbReference type="Gene3D" id="3.10.400.20">
    <property type="match status" value="1"/>
</dbReference>
<dbReference type="EMBL" id="HG793126">
    <property type="protein sequence ID" value="CDK25357.1"/>
    <property type="molecule type" value="Genomic_DNA"/>
</dbReference>
<dbReference type="Pfam" id="PF01253">
    <property type="entry name" value="SUI1"/>
    <property type="match status" value="1"/>
</dbReference>
<dbReference type="SUPFAM" id="SSF55159">
    <property type="entry name" value="eIF1-like"/>
    <property type="match status" value="1"/>
</dbReference>
<dbReference type="InterPro" id="IPR015947">
    <property type="entry name" value="PUA-like_sf"/>
</dbReference>
<dbReference type="InterPro" id="IPR036877">
    <property type="entry name" value="SUI1_dom_sf"/>
</dbReference>
<dbReference type="PROSITE" id="PS50890">
    <property type="entry name" value="PUA"/>
    <property type="match status" value="1"/>
</dbReference>
<dbReference type="SUPFAM" id="SSF88697">
    <property type="entry name" value="PUA domain-like"/>
    <property type="match status" value="1"/>
</dbReference>
<dbReference type="PANTHER" id="PTHR12217:SF4">
    <property type="entry name" value="EUKARYOTIC TRANSLATION INITIATION FACTOR 2D"/>
    <property type="match status" value="1"/>
</dbReference>
<dbReference type="RefSeq" id="XP_022457369.1">
    <property type="nucleotide sequence ID" value="XM_022603493.1"/>
</dbReference>
<dbReference type="InterPro" id="IPR048248">
    <property type="entry name" value="PUA_eIF2d-like"/>
</dbReference>
<keyword evidence="4" id="KW-1185">Reference proteome</keyword>
<dbReference type="Pfam" id="PF25304">
    <property type="entry name" value="WHD_eIF2D"/>
    <property type="match status" value="1"/>
</dbReference>
<dbReference type="InterPro" id="IPR039757">
    <property type="entry name" value="EIF2D"/>
</dbReference>
<dbReference type="InterPro" id="IPR041366">
    <property type="entry name" value="Pre-PUA"/>
</dbReference>
<dbReference type="PROSITE" id="PS50296">
    <property type="entry name" value="SUI1"/>
    <property type="match status" value="1"/>
</dbReference>
<sequence>MFKKKPSIKGFSNIKSSFRRDVLDAICTLYNLPKEKLSAETAREILPNPTQEARFLTVKNEEGSIFMDDRNIPTWFSAFDKNEEVFYPALYTLWRCPYLLPIVLTHDVLIKEVLSMGANLMLPGTVPPFEPRLTAGTVVAIASSKSPHTAMAVGVLCMDLVGIDSVIGKQGEAVRILHIINDELFKMAKKDVAIPQLSEASLEVPWAEDEAGEGDEAGETGGTVSVSEAQNVLESTENLEGTSQENSENNPEQTASSSLAEGVSKLTLEDIDNFFYRALLQSIATSHIETPISSSNFMSNHVLKNLPPVDSNHVNIKKTSWKKAAKFLKAMEKANLLKVKGKGDDLVILSLVGSEDDRIKNFVPHRVKKATNSAQPVATPKKSSDKLQIVKFFKPTPKSNFSQFMPSNVVSPFFKDEIKAALTEYVRAHDLVNKQNPSSVLLDDVLTKAVGLKSAAAMDRSEILPKTLAHSFSEFDALVKPDQDIREAASFRGGIPPIKIITEMVIGRKLVTRVLGYENYYVRTEEFNSELKVKCSASTSIGQNRQNPKITEISVQGPHAKKIIDLLATKGVRPQWIEEENKVKPKKKK</sequence>
<evidence type="ECO:0000313" key="4">
    <source>
        <dbReference type="Proteomes" id="UP000019384"/>
    </source>
</evidence>
<evidence type="ECO:0000313" key="3">
    <source>
        <dbReference type="EMBL" id="CDK25357.1"/>
    </source>
</evidence>
<dbReference type="GeneID" id="34518757"/>
<dbReference type="InterPro" id="IPR039759">
    <property type="entry name" value="eIF2D_SUI1"/>
</dbReference>
<dbReference type="InterPro" id="IPR001950">
    <property type="entry name" value="SUI1"/>
</dbReference>
<dbReference type="GO" id="GO:0006364">
    <property type="term" value="P:rRNA processing"/>
    <property type="evidence" value="ECO:0007669"/>
    <property type="project" value="EnsemblFungi"/>
</dbReference>
<dbReference type="Pfam" id="PF17832">
    <property type="entry name" value="Pre-PUA"/>
    <property type="match status" value="1"/>
</dbReference>
<proteinExistence type="predicted"/>
<accession>W6MKS3</accession>
<dbReference type="Pfam" id="PF26292">
    <property type="entry name" value="PUA_elF2D"/>
    <property type="match status" value="1"/>
</dbReference>
<feature type="domain" description="SUI1" evidence="2">
    <location>
        <begin position="498"/>
        <end position="571"/>
    </location>
</feature>
<dbReference type="InterPro" id="IPR057429">
    <property type="entry name" value="WH_eIF2D"/>
</dbReference>
<dbReference type="Gene3D" id="3.30.780.10">
    <property type="entry name" value="SUI1-like domain"/>
    <property type="match status" value="1"/>
</dbReference>
<reference evidence="3" key="1">
    <citation type="submission" date="2013-12" db="EMBL/GenBank/DDBJ databases">
        <authorList>
            <person name="Genoscope - CEA"/>
        </authorList>
    </citation>
    <scope>NUCLEOTIDE SEQUENCE</scope>
    <source>
        <strain evidence="3">CBS 1993</strain>
    </source>
</reference>